<dbReference type="PANTHER" id="PTHR21064">
    <property type="entry name" value="AMINOGLYCOSIDE PHOSPHOTRANSFERASE DOMAIN-CONTAINING PROTEIN-RELATED"/>
    <property type="match status" value="1"/>
</dbReference>
<evidence type="ECO:0000313" key="4">
    <source>
        <dbReference type="Proteomes" id="UP001158067"/>
    </source>
</evidence>
<sequence>MFSANSIDSIPLDAILANWSIGNLPGRVIRPIGQGLSGGRVFFVEHGSERWSLKAWPVATKRERLQTIHTLIREAATTFPSFALPIIGRDGQSILGCAGHFWELANWIDGEPLAEDADADQISTAGQVIARVHTALSRATETTPILAIGERQPAVPICVPRRMQRLQQLSLSLTPLFQSRPNLDAITRHLASHQPFREDDCRLLAQALWTAIEALDREWPRRTPQLMERLCQHARNAQNLNSTWVLRDVHRDHILFDRASGQVRGIIDFDAVGVDSIAVDVARLAGSFQSDEPDALKTVAAGYRSVRPLLEIELSLAETLMEANSAGGLANWASWLMCENRVFHADPSMIRERITHLIASFCRIC</sequence>
<dbReference type="GO" id="GO:0016301">
    <property type="term" value="F:kinase activity"/>
    <property type="evidence" value="ECO:0007669"/>
    <property type="project" value="UniProtKB-KW"/>
</dbReference>
<comment type="similarity">
    <text evidence="1">Belongs to the pseudomonas-type ThrB family.</text>
</comment>
<keyword evidence="3" id="KW-0808">Transferase</keyword>
<feature type="domain" description="Aminoglycoside phosphotransferase" evidence="2">
    <location>
        <begin position="29"/>
        <end position="303"/>
    </location>
</feature>
<reference evidence="3 4" key="1">
    <citation type="submission" date="2017-05" db="EMBL/GenBank/DDBJ databases">
        <authorList>
            <person name="Varghese N."/>
            <person name="Submissions S."/>
        </authorList>
    </citation>
    <scope>NUCLEOTIDE SEQUENCE [LARGE SCALE GENOMIC DNA]</scope>
    <source>
        <strain evidence="3 4">DSM 25457</strain>
    </source>
</reference>
<dbReference type="InterPro" id="IPR011009">
    <property type="entry name" value="Kinase-like_dom_sf"/>
</dbReference>
<keyword evidence="4" id="KW-1185">Reference proteome</keyword>
<protein>
    <submittedName>
        <fullName evidence="3">Ser/Thr protein kinase RdoA involved in Cpx stress response, MazF antagonist</fullName>
    </submittedName>
</protein>
<evidence type="ECO:0000313" key="3">
    <source>
        <dbReference type="EMBL" id="SMP47237.1"/>
    </source>
</evidence>
<gene>
    <name evidence="3" type="ORF">SAMN06265222_102268</name>
</gene>
<evidence type="ECO:0000259" key="2">
    <source>
        <dbReference type="Pfam" id="PF01636"/>
    </source>
</evidence>
<dbReference type="Proteomes" id="UP001158067">
    <property type="component" value="Unassembled WGS sequence"/>
</dbReference>
<dbReference type="EMBL" id="FXUG01000002">
    <property type="protein sequence ID" value="SMP47237.1"/>
    <property type="molecule type" value="Genomic_DNA"/>
</dbReference>
<name>A0ABY1PWK0_9BACT</name>
<dbReference type="Pfam" id="PF01636">
    <property type="entry name" value="APH"/>
    <property type="match status" value="1"/>
</dbReference>
<dbReference type="InterPro" id="IPR002575">
    <property type="entry name" value="Aminoglycoside_PTrfase"/>
</dbReference>
<dbReference type="SUPFAM" id="SSF56112">
    <property type="entry name" value="Protein kinase-like (PK-like)"/>
    <property type="match status" value="1"/>
</dbReference>
<dbReference type="Gene3D" id="3.90.1200.10">
    <property type="match status" value="1"/>
</dbReference>
<dbReference type="RefSeq" id="WP_283431591.1">
    <property type="nucleotide sequence ID" value="NZ_FXUG01000002.1"/>
</dbReference>
<comment type="caution">
    <text evidence="3">The sequence shown here is derived from an EMBL/GenBank/DDBJ whole genome shotgun (WGS) entry which is preliminary data.</text>
</comment>
<accession>A0ABY1PWK0</accession>
<evidence type="ECO:0000256" key="1">
    <source>
        <dbReference type="ARBA" id="ARBA00038240"/>
    </source>
</evidence>
<dbReference type="PANTHER" id="PTHR21064:SF6">
    <property type="entry name" value="AMINOGLYCOSIDE PHOSPHOTRANSFERASE DOMAIN-CONTAINING PROTEIN"/>
    <property type="match status" value="1"/>
</dbReference>
<proteinExistence type="inferred from homology"/>
<keyword evidence="3" id="KW-0418">Kinase</keyword>
<organism evidence="3 4">
    <name type="scientific">Neorhodopirellula lusitana</name>
    <dbReference type="NCBI Taxonomy" id="445327"/>
    <lineage>
        <taxon>Bacteria</taxon>
        <taxon>Pseudomonadati</taxon>
        <taxon>Planctomycetota</taxon>
        <taxon>Planctomycetia</taxon>
        <taxon>Pirellulales</taxon>
        <taxon>Pirellulaceae</taxon>
        <taxon>Neorhodopirellula</taxon>
    </lineage>
</organism>
<dbReference type="InterPro" id="IPR050249">
    <property type="entry name" value="Pseudomonas-type_ThrB"/>
</dbReference>